<dbReference type="EC" id="3.1.3.16" evidence="9"/>
<feature type="transmembrane region" description="Helical" evidence="6">
    <location>
        <begin position="540"/>
        <end position="561"/>
    </location>
</feature>
<keyword evidence="9" id="KW-0378">Hydrolase</keyword>
<evidence type="ECO:0000313" key="9">
    <source>
        <dbReference type="EMBL" id="MEK8089658.1"/>
    </source>
</evidence>
<keyword evidence="6" id="KW-0472">Membrane</keyword>
<comment type="caution">
    <text evidence="9">The sequence shown here is derived from an EMBL/GenBank/DDBJ whole genome shotgun (WGS) entry which is preliminary data.</text>
</comment>
<dbReference type="RefSeq" id="WP_341370711.1">
    <property type="nucleotide sequence ID" value="NZ_JBBPCO010000006.1"/>
</dbReference>
<dbReference type="InterPro" id="IPR000719">
    <property type="entry name" value="Prot_kinase_dom"/>
</dbReference>
<dbReference type="PROSITE" id="PS00108">
    <property type="entry name" value="PROTEIN_KINASE_ST"/>
    <property type="match status" value="1"/>
</dbReference>
<proteinExistence type="predicted"/>
<feature type="compositionally biased region" description="Polar residues" evidence="5">
    <location>
        <begin position="1"/>
        <end position="10"/>
    </location>
</feature>
<evidence type="ECO:0000256" key="1">
    <source>
        <dbReference type="ARBA" id="ARBA00022679"/>
    </source>
</evidence>
<keyword evidence="6" id="KW-0812">Transmembrane</keyword>
<keyword evidence="2" id="KW-0547">Nucleotide-binding</keyword>
<dbReference type="SMART" id="SM00331">
    <property type="entry name" value="PP2C_SIG"/>
    <property type="match status" value="1"/>
</dbReference>
<dbReference type="InterPro" id="IPR011009">
    <property type="entry name" value="Kinase-like_dom_sf"/>
</dbReference>
<dbReference type="CDD" id="cd00143">
    <property type="entry name" value="PP2Cc"/>
    <property type="match status" value="1"/>
</dbReference>
<evidence type="ECO:0000313" key="10">
    <source>
        <dbReference type="Proteomes" id="UP001446205"/>
    </source>
</evidence>
<organism evidence="9 10">
    <name type="scientific">Thermithiobacillus plumbiphilus</name>
    <dbReference type="NCBI Taxonomy" id="1729899"/>
    <lineage>
        <taxon>Bacteria</taxon>
        <taxon>Pseudomonadati</taxon>
        <taxon>Pseudomonadota</taxon>
        <taxon>Acidithiobacillia</taxon>
        <taxon>Acidithiobacillales</taxon>
        <taxon>Thermithiobacillaceae</taxon>
        <taxon>Thermithiobacillus</taxon>
    </lineage>
</organism>
<dbReference type="PANTHER" id="PTHR43289:SF34">
    <property type="entry name" value="SERINE_THREONINE-PROTEIN KINASE YBDM-RELATED"/>
    <property type="match status" value="1"/>
</dbReference>
<keyword evidence="6" id="KW-1133">Transmembrane helix</keyword>
<dbReference type="SUPFAM" id="SSF56112">
    <property type="entry name" value="Protein kinase-like (PK-like)"/>
    <property type="match status" value="1"/>
</dbReference>
<dbReference type="Gene3D" id="3.30.200.20">
    <property type="entry name" value="Phosphorylase Kinase, domain 1"/>
    <property type="match status" value="1"/>
</dbReference>
<evidence type="ECO:0000256" key="6">
    <source>
        <dbReference type="SAM" id="Phobius"/>
    </source>
</evidence>
<dbReference type="Pfam" id="PF00069">
    <property type="entry name" value="Pkinase"/>
    <property type="match status" value="1"/>
</dbReference>
<dbReference type="EMBL" id="JBBPCO010000006">
    <property type="protein sequence ID" value="MEK8089658.1"/>
    <property type="molecule type" value="Genomic_DNA"/>
</dbReference>
<dbReference type="SUPFAM" id="SSF81606">
    <property type="entry name" value="PP2C-like"/>
    <property type="match status" value="1"/>
</dbReference>
<evidence type="ECO:0000259" key="8">
    <source>
        <dbReference type="PROSITE" id="PS51746"/>
    </source>
</evidence>
<dbReference type="SMART" id="SM00220">
    <property type="entry name" value="S_TKc"/>
    <property type="match status" value="1"/>
</dbReference>
<evidence type="ECO:0000256" key="3">
    <source>
        <dbReference type="ARBA" id="ARBA00022777"/>
    </source>
</evidence>
<feature type="domain" description="PPM-type phosphatase" evidence="8">
    <location>
        <begin position="7"/>
        <end position="233"/>
    </location>
</feature>
<dbReference type="GO" id="GO:0004722">
    <property type="term" value="F:protein serine/threonine phosphatase activity"/>
    <property type="evidence" value="ECO:0007669"/>
    <property type="project" value="UniProtKB-EC"/>
</dbReference>
<dbReference type="InterPro" id="IPR036457">
    <property type="entry name" value="PPM-type-like_dom_sf"/>
</dbReference>
<keyword evidence="4" id="KW-0067">ATP-binding</keyword>
<keyword evidence="10" id="KW-1185">Reference proteome</keyword>
<dbReference type="Pfam" id="PF13672">
    <property type="entry name" value="PP2C_2"/>
    <property type="match status" value="1"/>
</dbReference>
<accession>A0ABU9DAC0</accession>
<evidence type="ECO:0000259" key="7">
    <source>
        <dbReference type="PROSITE" id="PS50011"/>
    </source>
</evidence>
<evidence type="ECO:0000256" key="4">
    <source>
        <dbReference type="ARBA" id="ARBA00022840"/>
    </source>
</evidence>
<feature type="compositionally biased region" description="Basic and acidic residues" evidence="5">
    <location>
        <begin position="14"/>
        <end position="23"/>
    </location>
</feature>
<dbReference type="GO" id="GO:0016301">
    <property type="term" value="F:kinase activity"/>
    <property type="evidence" value="ECO:0007669"/>
    <property type="project" value="UniProtKB-KW"/>
</dbReference>
<protein>
    <submittedName>
        <fullName evidence="9">Bifunctional protein-serine/threonine kinase/phosphatase</fullName>
        <ecNumber evidence="9">2.7.11.-</ecNumber>
        <ecNumber evidence="9">3.1.3.-</ecNumber>
        <ecNumber evidence="9">3.1.3.16</ecNumber>
    </submittedName>
</protein>
<name>A0ABU9DAC0_9PROT</name>
<dbReference type="CDD" id="cd14014">
    <property type="entry name" value="STKc_PknB_like"/>
    <property type="match status" value="1"/>
</dbReference>
<sequence>MSKLQIQVGQHSEAGPRPRNEDRFGVVTPEGAVLAAKGALLAVADGVGGAAGGLEAARYTVRGLMADYYATPDTWPVSRSLQAVLEAVNAWVHAEGRKRRELAGMACTLSALVLKGRRFHVAHVGDSRIYRLRGEQFETLTTDHVWDRPDLRHVLTRAVGLESHLPLDYREGDLAEGDRFLILSDGVWGALTDLEMHQLLLLHEEPEGLARALVRAALNAGGQDNATAVVVRVASLPAEGLDDLWGETRELPLPPALKPGQVLDDFEIETVLHRGNMAWIYQARDRQSRRQVLLKAPSPLRAEDPQTREGFLREEWLGKRVLSPHVAQVLPVDPARRSALYYVMAQHPGSTLAERLDAGQHFGIPEVIELGRQLLSGLGALHRLEVLHRDIKPENLLLSEEGQLRILDLGVARSAVLGEASANPGTPSYMAPERFSGSPASVAGDLYAVGVTLYHLLTRRYPYGEIEPFQHPNFREPTPASRFRPEIPAWLDQVLLRACARDPADRFETSEEFALALARGMQSPLPPVRSEPLLKRDPAVFWRGLSLMLALICALLLYLLILRG</sequence>
<feature type="domain" description="Protein kinase" evidence="7">
    <location>
        <begin position="266"/>
        <end position="534"/>
    </location>
</feature>
<dbReference type="PROSITE" id="PS50011">
    <property type="entry name" value="PROTEIN_KINASE_DOM"/>
    <property type="match status" value="1"/>
</dbReference>
<reference evidence="9 10" key="1">
    <citation type="submission" date="2024-04" db="EMBL/GenBank/DDBJ databases">
        <authorList>
            <person name="Abashina T."/>
            <person name="Shaikin A."/>
        </authorList>
    </citation>
    <scope>NUCLEOTIDE SEQUENCE [LARGE SCALE GENOMIC DNA]</scope>
    <source>
        <strain evidence="9 10">AAFK</strain>
    </source>
</reference>
<dbReference type="Proteomes" id="UP001446205">
    <property type="component" value="Unassembled WGS sequence"/>
</dbReference>
<dbReference type="Gene3D" id="1.10.510.10">
    <property type="entry name" value="Transferase(Phosphotransferase) domain 1"/>
    <property type="match status" value="1"/>
</dbReference>
<dbReference type="PANTHER" id="PTHR43289">
    <property type="entry name" value="MITOGEN-ACTIVATED PROTEIN KINASE KINASE KINASE 20-RELATED"/>
    <property type="match status" value="1"/>
</dbReference>
<feature type="region of interest" description="Disordered" evidence="5">
    <location>
        <begin position="1"/>
        <end position="23"/>
    </location>
</feature>
<dbReference type="InterPro" id="IPR001932">
    <property type="entry name" value="PPM-type_phosphatase-like_dom"/>
</dbReference>
<dbReference type="EC" id="2.7.11.-" evidence="9"/>
<dbReference type="EC" id="3.1.3.-" evidence="9"/>
<gene>
    <name evidence="9" type="ORF">WOB96_07745</name>
</gene>
<dbReference type="InterPro" id="IPR008271">
    <property type="entry name" value="Ser/Thr_kinase_AS"/>
</dbReference>
<evidence type="ECO:0000256" key="2">
    <source>
        <dbReference type="ARBA" id="ARBA00022741"/>
    </source>
</evidence>
<keyword evidence="3 9" id="KW-0418">Kinase</keyword>
<evidence type="ECO:0000256" key="5">
    <source>
        <dbReference type="SAM" id="MobiDB-lite"/>
    </source>
</evidence>
<dbReference type="Gene3D" id="3.60.40.10">
    <property type="entry name" value="PPM-type phosphatase domain"/>
    <property type="match status" value="1"/>
</dbReference>
<dbReference type="SMART" id="SM00332">
    <property type="entry name" value="PP2Cc"/>
    <property type="match status" value="1"/>
</dbReference>
<dbReference type="PROSITE" id="PS51746">
    <property type="entry name" value="PPM_2"/>
    <property type="match status" value="1"/>
</dbReference>
<keyword evidence="1 9" id="KW-0808">Transferase</keyword>